<organism evidence="2 3">
    <name type="scientific">Lactuca sativa</name>
    <name type="common">Garden lettuce</name>
    <dbReference type="NCBI Taxonomy" id="4236"/>
    <lineage>
        <taxon>Eukaryota</taxon>
        <taxon>Viridiplantae</taxon>
        <taxon>Streptophyta</taxon>
        <taxon>Embryophyta</taxon>
        <taxon>Tracheophyta</taxon>
        <taxon>Spermatophyta</taxon>
        <taxon>Magnoliopsida</taxon>
        <taxon>eudicotyledons</taxon>
        <taxon>Gunneridae</taxon>
        <taxon>Pentapetalae</taxon>
        <taxon>asterids</taxon>
        <taxon>campanulids</taxon>
        <taxon>Asterales</taxon>
        <taxon>Asteraceae</taxon>
        <taxon>Cichorioideae</taxon>
        <taxon>Cichorieae</taxon>
        <taxon>Lactucinae</taxon>
        <taxon>Lactuca</taxon>
    </lineage>
</organism>
<reference evidence="2 3" key="1">
    <citation type="journal article" date="2017" name="Nat. Commun.">
        <title>Genome assembly with in vitro proximity ligation data and whole-genome triplication in lettuce.</title>
        <authorList>
            <person name="Reyes-Chin-Wo S."/>
            <person name="Wang Z."/>
            <person name="Yang X."/>
            <person name="Kozik A."/>
            <person name="Arikit S."/>
            <person name="Song C."/>
            <person name="Xia L."/>
            <person name="Froenicke L."/>
            <person name="Lavelle D.O."/>
            <person name="Truco M.J."/>
            <person name="Xia R."/>
            <person name="Zhu S."/>
            <person name="Xu C."/>
            <person name="Xu H."/>
            <person name="Xu X."/>
            <person name="Cox K."/>
            <person name="Korf I."/>
            <person name="Meyers B.C."/>
            <person name="Michelmore R.W."/>
        </authorList>
    </citation>
    <scope>NUCLEOTIDE SEQUENCE [LARGE SCALE GENOMIC DNA]</scope>
    <source>
        <strain evidence="3">cv. Salinas</strain>
        <tissue evidence="2">Seedlings</tissue>
    </source>
</reference>
<dbReference type="AlphaFoldDB" id="A0A9R1UCL3"/>
<protein>
    <recommendedName>
        <fullName evidence="4">Reverse transcriptase domain-containing protein</fullName>
    </recommendedName>
</protein>
<dbReference type="EMBL" id="NBSK02000009">
    <property type="protein sequence ID" value="KAJ0184683.1"/>
    <property type="molecule type" value="Genomic_DNA"/>
</dbReference>
<evidence type="ECO:0008006" key="4">
    <source>
        <dbReference type="Google" id="ProtNLM"/>
    </source>
</evidence>
<evidence type="ECO:0000313" key="2">
    <source>
        <dbReference type="EMBL" id="KAJ0184683.1"/>
    </source>
</evidence>
<sequence length="97" mass="10957">MDILFTLVLMDCIGCNLLGGLDIPPGEYCPISLIVCMYKIIAKLLAMRLKQEVGSMVDEVQSTYTEGSNILDGPLIMNEIYSWFRKYKKYILIQSGL</sequence>
<name>A0A9R1UCL3_LACSA</name>
<keyword evidence="3" id="KW-1185">Reference proteome</keyword>
<keyword evidence="1" id="KW-0732">Signal</keyword>
<dbReference type="Proteomes" id="UP000235145">
    <property type="component" value="Unassembled WGS sequence"/>
</dbReference>
<proteinExistence type="predicted"/>
<gene>
    <name evidence="2" type="ORF">LSAT_V11C900472390</name>
</gene>
<evidence type="ECO:0000313" key="3">
    <source>
        <dbReference type="Proteomes" id="UP000235145"/>
    </source>
</evidence>
<accession>A0A9R1UCL3</accession>
<comment type="caution">
    <text evidence="2">The sequence shown here is derived from an EMBL/GenBank/DDBJ whole genome shotgun (WGS) entry which is preliminary data.</text>
</comment>
<feature type="signal peptide" evidence="1">
    <location>
        <begin position="1"/>
        <end position="20"/>
    </location>
</feature>
<feature type="chain" id="PRO_5040111191" description="Reverse transcriptase domain-containing protein" evidence="1">
    <location>
        <begin position="21"/>
        <end position="97"/>
    </location>
</feature>
<evidence type="ECO:0000256" key="1">
    <source>
        <dbReference type="SAM" id="SignalP"/>
    </source>
</evidence>